<reference evidence="6 7" key="1">
    <citation type="journal article" date="2012" name="Appl. Environ. Microbiol.">
        <title>Short-read sequencing for genomic analysis of the brown rot fungus Fibroporia radiculosa.</title>
        <authorList>
            <person name="Tang J.D."/>
            <person name="Perkins A.D."/>
            <person name="Sonstegard T.S."/>
            <person name="Schroeder S.G."/>
            <person name="Burgess S.C."/>
            <person name="Diehl S.V."/>
        </authorList>
    </citation>
    <scope>NUCLEOTIDE SEQUENCE [LARGE SCALE GENOMIC DNA]</scope>
    <source>
        <strain evidence="6 7">TFFH 294</strain>
    </source>
</reference>
<name>J4GUJ3_9APHY</name>
<evidence type="ECO:0000313" key="6">
    <source>
        <dbReference type="EMBL" id="CCM05020.1"/>
    </source>
</evidence>
<dbReference type="GO" id="GO:0019843">
    <property type="term" value="F:rRNA binding"/>
    <property type="evidence" value="ECO:0007669"/>
    <property type="project" value="TreeGrafter"/>
</dbReference>
<keyword evidence="4" id="KW-0539">Nucleus</keyword>
<evidence type="ECO:0000256" key="4">
    <source>
        <dbReference type="ARBA" id="ARBA00023242"/>
    </source>
</evidence>
<dbReference type="Proteomes" id="UP000006352">
    <property type="component" value="Unassembled WGS sequence"/>
</dbReference>
<dbReference type="EMBL" id="HE797176">
    <property type="protein sequence ID" value="CCM05020.1"/>
    <property type="molecule type" value="Genomic_DNA"/>
</dbReference>
<keyword evidence="3" id="KW-0175">Coiled coil</keyword>
<feature type="compositionally biased region" description="Basic and acidic residues" evidence="5">
    <location>
        <begin position="222"/>
        <end position="243"/>
    </location>
</feature>
<protein>
    <recommendedName>
        <fullName evidence="8">Ribosomal RNA-processing protein 17</fullName>
    </recommendedName>
</protein>
<dbReference type="OrthoDB" id="551633at2759"/>
<comment type="similarity">
    <text evidence="2">Belongs to the RRP17 family.</text>
</comment>
<dbReference type="HOGENOM" id="CLU_083957_0_0_1"/>
<dbReference type="InterPro" id="IPR019186">
    <property type="entry name" value="Nucleolar_protein_12"/>
</dbReference>
<dbReference type="RefSeq" id="XP_012184303.1">
    <property type="nucleotide sequence ID" value="XM_012328913.1"/>
</dbReference>
<dbReference type="PANTHER" id="PTHR14577">
    <property type="entry name" value="NUCLEOLAR PROTEIN 12"/>
    <property type="match status" value="1"/>
</dbReference>
<accession>J4GUJ3</accession>
<evidence type="ECO:0000256" key="5">
    <source>
        <dbReference type="SAM" id="MobiDB-lite"/>
    </source>
</evidence>
<feature type="compositionally biased region" description="Basic and acidic residues" evidence="5">
    <location>
        <begin position="52"/>
        <end position="79"/>
    </location>
</feature>
<dbReference type="GO" id="GO:0005730">
    <property type="term" value="C:nucleolus"/>
    <property type="evidence" value="ECO:0007669"/>
    <property type="project" value="UniProtKB-SubCell"/>
</dbReference>
<comment type="subcellular location">
    <subcellularLocation>
        <location evidence="1">Nucleus</location>
        <location evidence="1">Nucleolus</location>
    </subcellularLocation>
</comment>
<dbReference type="GeneID" id="24099931"/>
<dbReference type="PANTHER" id="PTHR14577:SF0">
    <property type="entry name" value="NUCLEOLAR PROTEIN 12"/>
    <property type="match status" value="1"/>
</dbReference>
<keyword evidence="7" id="KW-1185">Reference proteome</keyword>
<dbReference type="AlphaFoldDB" id="J4GUJ3"/>
<feature type="region of interest" description="Disordered" evidence="5">
    <location>
        <begin position="52"/>
        <end position="243"/>
    </location>
</feature>
<proteinExistence type="inferred from homology"/>
<dbReference type="Pfam" id="PF09805">
    <property type="entry name" value="Nop25"/>
    <property type="match status" value="1"/>
</dbReference>
<evidence type="ECO:0000256" key="1">
    <source>
        <dbReference type="ARBA" id="ARBA00004604"/>
    </source>
</evidence>
<dbReference type="STRING" id="599839.J4GUJ3"/>
<feature type="compositionally biased region" description="Polar residues" evidence="5">
    <location>
        <begin position="160"/>
        <end position="172"/>
    </location>
</feature>
<evidence type="ECO:0008006" key="8">
    <source>
        <dbReference type="Google" id="ProtNLM"/>
    </source>
</evidence>
<organism evidence="6 7">
    <name type="scientific">Fibroporia radiculosa</name>
    <dbReference type="NCBI Taxonomy" id="599839"/>
    <lineage>
        <taxon>Eukaryota</taxon>
        <taxon>Fungi</taxon>
        <taxon>Dikarya</taxon>
        <taxon>Basidiomycota</taxon>
        <taxon>Agaricomycotina</taxon>
        <taxon>Agaricomycetes</taxon>
        <taxon>Polyporales</taxon>
        <taxon>Fibroporiaceae</taxon>
        <taxon>Fibroporia</taxon>
    </lineage>
</organism>
<gene>
    <name evidence="6" type="ORF">FIBRA_07219</name>
</gene>
<dbReference type="InParanoid" id="J4GUJ3"/>
<sequence length="243" mass="27818">MSTSNLTVLTSSHKIIAAKKRAKREQIKEIVFDDEARRDFLTGFHKRKLQKKEAAKKKALEREKQERLEARREKRKLLAERAAQNAAETERAYGAHSEGQDESDQEWSGISAEGISNKGKGKEIEEEYEMEEQVATVTVVEDFDPAEIIHGPQESRPESLKSQNAHSSTLPRTQPKIKSRDTLRSQPLVAKSKLVKKAKDIKYQTNAARKSERMKQRRRRTEKAERAGGKLSRKSGDGRRKRK</sequence>
<evidence type="ECO:0000313" key="7">
    <source>
        <dbReference type="Proteomes" id="UP000006352"/>
    </source>
</evidence>
<evidence type="ECO:0000256" key="2">
    <source>
        <dbReference type="ARBA" id="ARBA00007175"/>
    </source>
</evidence>
<evidence type="ECO:0000256" key="3">
    <source>
        <dbReference type="ARBA" id="ARBA00023054"/>
    </source>
</evidence>